<name>A0A0V0I5D5_SOLCH</name>
<dbReference type="EMBL" id="GEDG01010716">
    <property type="protein sequence ID" value="JAP27869.1"/>
    <property type="molecule type" value="Transcribed_RNA"/>
</dbReference>
<keyword evidence="1" id="KW-0472">Membrane</keyword>
<evidence type="ECO:0000256" key="1">
    <source>
        <dbReference type="SAM" id="Phobius"/>
    </source>
</evidence>
<reference evidence="2" key="1">
    <citation type="submission" date="2015-12" db="EMBL/GenBank/DDBJ databases">
        <title>Gene expression during late stages of embryo sac development: a critical building block for successful pollen-pistil interactions.</title>
        <authorList>
            <person name="Liu Y."/>
            <person name="Joly V."/>
            <person name="Sabar M."/>
            <person name="Matton D.P."/>
        </authorList>
    </citation>
    <scope>NUCLEOTIDE SEQUENCE</scope>
</reference>
<keyword evidence="1" id="KW-1133">Transmembrane helix</keyword>
<organism evidence="2">
    <name type="scientific">Solanum chacoense</name>
    <name type="common">Chaco potato</name>
    <dbReference type="NCBI Taxonomy" id="4108"/>
    <lineage>
        <taxon>Eukaryota</taxon>
        <taxon>Viridiplantae</taxon>
        <taxon>Streptophyta</taxon>
        <taxon>Embryophyta</taxon>
        <taxon>Tracheophyta</taxon>
        <taxon>Spermatophyta</taxon>
        <taxon>Magnoliopsida</taxon>
        <taxon>eudicotyledons</taxon>
        <taxon>Gunneridae</taxon>
        <taxon>Pentapetalae</taxon>
        <taxon>asterids</taxon>
        <taxon>lamiids</taxon>
        <taxon>Solanales</taxon>
        <taxon>Solanaceae</taxon>
        <taxon>Solanoideae</taxon>
        <taxon>Solaneae</taxon>
        <taxon>Solanum</taxon>
    </lineage>
</organism>
<protein>
    <submittedName>
        <fullName evidence="2">Putative ovule protein</fullName>
    </submittedName>
</protein>
<accession>A0A0V0I5D5</accession>
<sequence length="75" mass="8737">MDNLSTFILFLRLTLTILLANCQLLSSLVARLELVTLSRKFFNFFRLSQAWGTILFFIFDELSSLNLFNLVMLTK</sequence>
<feature type="transmembrane region" description="Helical" evidence="1">
    <location>
        <begin position="50"/>
        <end position="73"/>
    </location>
</feature>
<dbReference type="AlphaFoldDB" id="A0A0V0I5D5"/>
<evidence type="ECO:0000313" key="2">
    <source>
        <dbReference type="EMBL" id="JAP27869.1"/>
    </source>
</evidence>
<keyword evidence="1" id="KW-0812">Transmembrane</keyword>
<proteinExistence type="predicted"/>